<accession>A0A1M5NEI6</accession>
<evidence type="ECO:0000313" key="3">
    <source>
        <dbReference type="Proteomes" id="UP000184268"/>
    </source>
</evidence>
<protein>
    <submittedName>
        <fullName evidence="2">Uncharacterized protein</fullName>
    </submittedName>
</protein>
<dbReference type="AlphaFoldDB" id="A0A1M5NEI6"/>
<evidence type="ECO:0000313" key="2">
    <source>
        <dbReference type="EMBL" id="SHG87931.1"/>
    </source>
</evidence>
<evidence type="ECO:0000256" key="1">
    <source>
        <dbReference type="SAM" id="MobiDB-lite"/>
    </source>
</evidence>
<reference evidence="2 3" key="1">
    <citation type="submission" date="2016-11" db="EMBL/GenBank/DDBJ databases">
        <authorList>
            <person name="Jaros S."/>
            <person name="Januszkiewicz K."/>
            <person name="Wedrychowicz H."/>
        </authorList>
    </citation>
    <scope>NUCLEOTIDE SEQUENCE [LARGE SCALE GENOMIC DNA]</scope>
    <source>
        <strain evidence="2 3">DSM 16917</strain>
    </source>
</reference>
<dbReference type="RefSeq" id="WP_067654650.1">
    <property type="nucleotide sequence ID" value="NZ_FQXG01000001.1"/>
</dbReference>
<keyword evidence="3" id="KW-1185">Reference proteome</keyword>
<organism evidence="2 3">
    <name type="scientific">Ferrimonas marina</name>
    <dbReference type="NCBI Taxonomy" id="299255"/>
    <lineage>
        <taxon>Bacteria</taxon>
        <taxon>Pseudomonadati</taxon>
        <taxon>Pseudomonadota</taxon>
        <taxon>Gammaproteobacteria</taxon>
        <taxon>Alteromonadales</taxon>
        <taxon>Ferrimonadaceae</taxon>
        <taxon>Ferrimonas</taxon>
    </lineage>
</organism>
<sequence length="76" mass="8589">MGLKFNLYAKRAALLGYGLSTPEPHSGKYDLYRLDDKTDVLHMDSPEALVDFFEQREAQSGSHDTVEDAMDRDVPI</sequence>
<name>A0A1M5NEI6_9GAMM</name>
<feature type="region of interest" description="Disordered" evidence="1">
    <location>
        <begin position="56"/>
        <end position="76"/>
    </location>
</feature>
<feature type="compositionally biased region" description="Basic and acidic residues" evidence="1">
    <location>
        <begin position="64"/>
        <end position="76"/>
    </location>
</feature>
<dbReference type="Proteomes" id="UP000184268">
    <property type="component" value="Unassembled WGS sequence"/>
</dbReference>
<gene>
    <name evidence="2" type="ORF">SAMN02745129_1020</name>
</gene>
<proteinExistence type="predicted"/>
<dbReference type="EMBL" id="FQXG01000001">
    <property type="protein sequence ID" value="SHG87931.1"/>
    <property type="molecule type" value="Genomic_DNA"/>
</dbReference>